<gene>
    <name evidence="1" type="ORF">LOY88_006212</name>
</gene>
<protein>
    <submittedName>
        <fullName evidence="1">Uncharacterized protein</fullName>
    </submittedName>
</protein>
<evidence type="ECO:0000313" key="1">
    <source>
        <dbReference type="EMBL" id="KAI2382218.1"/>
    </source>
</evidence>
<dbReference type="EMBL" id="JALBCA010000136">
    <property type="protein sequence ID" value="KAI2382218.1"/>
    <property type="molecule type" value="Genomic_DNA"/>
</dbReference>
<organism evidence="1">
    <name type="scientific">Ophidiomyces ophidiicola</name>
    <dbReference type="NCBI Taxonomy" id="1387563"/>
    <lineage>
        <taxon>Eukaryota</taxon>
        <taxon>Fungi</taxon>
        <taxon>Dikarya</taxon>
        <taxon>Ascomycota</taxon>
        <taxon>Pezizomycotina</taxon>
        <taxon>Eurotiomycetes</taxon>
        <taxon>Eurotiomycetidae</taxon>
        <taxon>Onygenales</taxon>
        <taxon>Onygenaceae</taxon>
        <taxon>Ophidiomyces</taxon>
    </lineage>
</organism>
<sequence length="496" mass="56981">MAERHIKFDMNQLARIAAKSVGANTCTNVEKCDDGMFNKVYIFTLDNGMQVIGKVPNPNAGMPHYTTANEVATIDFARTVLGTPAPKVYGWNSQVDDMNTVGAEYIIMEKFDGIQLARVWPFLAPAEKMKIFLQIFNYQKAWTATNFEDFGSLYYIDDVNETMRRSTKPVFDKFVVGPAAGREWVDHGRSKLQCDRGPWRSLQEYRQATGLREKSAIKTFSDTPVPKQLTMLYGPDLYQPTLKKRLEAAESYLQLLSLLLPTDSALTSGHIWHNDLHGENIFVSQNMPTQVIGIIDWQSIQIAPLFDHCMDPTFLEYSGTPIGDSLKRPELPDTKSMSKDERDLAIKHYLDMSVMVAWRMLVKKKNPAQYRAILFEFTTEGYLLHLSRRLYELGEAYFSALLLDLCTERGNENFPLVFSEERKLEIEGDREAAQLSSEAMRDLERRLDGLWPEKALIEHENYDEVKSRLREVKEELAVKYSGREREAFEQLWPFDS</sequence>
<reference evidence="1" key="1">
    <citation type="journal article" date="2022" name="bioRxiv">
        <title>Population genetic analysis of Ophidiomyces ophidiicola, the causative agent of snake fungal disease, indicates recent introductions to the USA.</title>
        <authorList>
            <person name="Ladner J.T."/>
            <person name="Palmer J.M."/>
            <person name="Ettinger C.L."/>
            <person name="Stajich J.E."/>
            <person name="Farrell T.M."/>
            <person name="Glorioso B.M."/>
            <person name="Lawson B."/>
            <person name="Price S.J."/>
            <person name="Stengle A.G."/>
            <person name="Grear D.A."/>
            <person name="Lorch J.M."/>
        </authorList>
    </citation>
    <scope>NUCLEOTIDE SEQUENCE</scope>
    <source>
        <strain evidence="1">NWHC 24266-5</strain>
    </source>
</reference>
<accession>A0ACB8UNK5</accession>
<name>A0ACB8UNK5_9EURO</name>
<proteinExistence type="predicted"/>
<comment type="caution">
    <text evidence="1">The sequence shown here is derived from an EMBL/GenBank/DDBJ whole genome shotgun (WGS) entry which is preliminary data.</text>
</comment>